<dbReference type="Proteomes" id="UP000322726">
    <property type="component" value="Chromosome"/>
</dbReference>
<dbReference type="KEGG" id="apai:APAC_1640"/>
<evidence type="ECO:0000313" key="1">
    <source>
        <dbReference type="EMBL" id="QEP34736.1"/>
    </source>
</evidence>
<dbReference type="AlphaFoldDB" id="A0A5C2HBZ6"/>
<dbReference type="EMBL" id="CP035928">
    <property type="protein sequence ID" value="QEP34736.1"/>
    <property type="molecule type" value="Genomic_DNA"/>
</dbReference>
<proteinExistence type="predicted"/>
<gene>
    <name evidence="1" type="ORF">APAC_1640</name>
</gene>
<name>A0A5C2HBZ6_9BACT</name>
<reference evidence="2" key="2">
    <citation type="submission" date="2019-09" db="EMBL/GenBank/DDBJ databases">
        <title>Complete genome sequencing of four Arcobacter species reveals a diverse suite of mobile elements.</title>
        <authorList>
            <person name="On S.L.W."/>
            <person name="Miller W.G."/>
            <person name="Biggs P."/>
            <person name="Cornelius A."/>
            <person name="Vandamme P."/>
        </authorList>
    </citation>
    <scope>NUCLEOTIDE SEQUENCE [LARGE SCALE GENOMIC DNA]</scope>
    <source>
        <strain evidence="2">LMG 26638</strain>
    </source>
</reference>
<protein>
    <submittedName>
        <fullName evidence="1">Uncharacterized protein</fullName>
    </submittedName>
</protein>
<reference evidence="1 2" key="3">
    <citation type="submission" date="2019-09" db="EMBL/GenBank/DDBJ databases">
        <title>Taxonomic note: a critical rebuttal of the proposed division of the genus Arcobacter into six genera, emended descriptions of Arcobacter anaerophilus and the genus Arcobacter, and an assessment of genus-level boundaries for Epsilonproteobacteria using in silico genomic comparator tools.</title>
        <authorList>
            <person name="On S.L.W."/>
            <person name="Miller W.G."/>
            <person name="Biggs P."/>
            <person name="Cornelius A."/>
            <person name="Vandamme P."/>
        </authorList>
    </citation>
    <scope>NUCLEOTIDE SEQUENCE [LARGE SCALE GENOMIC DNA]</scope>
    <source>
        <strain evidence="1 2">LMG 26638</strain>
    </source>
</reference>
<keyword evidence="2" id="KW-1185">Reference proteome</keyword>
<evidence type="ECO:0000313" key="2">
    <source>
        <dbReference type="Proteomes" id="UP000322726"/>
    </source>
</evidence>
<organism evidence="1 2">
    <name type="scientific">Malaciobacter pacificus</name>
    <dbReference type="NCBI Taxonomy" id="1080223"/>
    <lineage>
        <taxon>Bacteria</taxon>
        <taxon>Pseudomonadati</taxon>
        <taxon>Campylobacterota</taxon>
        <taxon>Epsilonproteobacteria</taxon>
        <taxon>Campylobacterales</taxon>
        <taxon>Arcobacteraceae</taxon>
        <taxon>Malaciobacter</taxon>
    </lineage>
</organism>
<reference evidence="1 2" key="1">
    <citation type="submission" date="2019-09" db="EMBL/GenBank/DDBJ databases">
        <title>Complete genome sequencing of four Arcobacter species reveals a diverse suite of mobile elements.</title>
        <authorList>
            <person name="Miller W.G."/>
            <person name="Yee E."/>
            <person name="Bono J.L."/>
        </authorList>
    </citation>
    <scope>NUCLEOTIDE SEQUENCE [LARGE SCALE GENOMIC DNA]</scope>
    <source>
        <strain evidence="1 2">LMG 26638</strain>
    </source>
</reference>
<dbReference type="RefSeq" id="WP_130233666.1">
    <property type="nucleotide sequence ID" value="NZ_BMEF01000035.1"/>
</dbReference>
<sequence>MVKIIELNKLKNLTKNENNVLIELIEQADEKNNIFLDTEKRDIIAQSLDISRNGLVKAILSLEKSKELLSKKNEYHYILNKEVFSKVAS</sequence>
<accession>A0A5C2HBZ6</accession>